<keyword evidence="2 4" id="KW-0560">Oxidoreductase</keyword>
<evidence type="ECO:0000313" key="7">
    <source>
        <dbReference type="Proteomes" id="UP000262825"/>
    </source>
</evidence>
<dbReference type="InterPro" id="IPR055480">
    <property type="entry name" value="NAD-GDH_N"/>
</dbReference>
<dbReference type="GO" id="GO:0004352">
    <property type="term" value="F:glutamate dehydrogenase (NAD+) activity"/>
    <property type="evidence" value="ECO:0007669"/>
    <property type="project" value="UniProtKB-UniRule"/>
</dbReference>
<dbReference type="AlphaFoldDB" id="A0A376B815"/>
<comment type="catalytic activity">
    <reaction evidence="4">
        <text>L-glutamate + NAD(+) + H2O = 2-oxoglutarate + NH4(+) + NADH + H(+)</text>
        <dbReference type="Rhea" id="RHEA:15133"/>
        <dbReference type="ChEBI" id="CHEBI:15377"/>
        <dbReference type="ChEBI" id="CHEBI:15378"/>
        <dbReference type="ChEBI" id="CHEBI:16810"/>
        <dbReference type="ChEBI" id="CHEBI:28938"/>
        <dbReference type="ChEBI" id="CHEBI:29985"/>
        <dbReference type="ChEBI" id="CHEBI:57540"/>
        <dbReference type="ChEBI" id="CHEBI:57945"/>
        <dbReference type="EC" id="1.4.1.2"/>
    </reaction>
</comment>
<evidence type="ECO:0000256" key="3">
    <source>
        <dbReference type="ARBA" id="ARBA00023027"/>
    </source>
</evidence>
<dbReference type="EC" id="1.4.1.2" evidence="4"/>
<feature type="domain" description="Glutamate/phenylalanine/leucine/valine/L-tryptophan dehydrogenase C-terminal" evidence="5">
    <location>
        <begin position="658"/>
        <end position="925"/>
    </location>
</feature>
<dbReference type="Gene3D" id="3.40.50.720">
    <property type="entry name" value="NAD(P)-binding Rossmann-like Domain"/>
    <property type="match status" value="1"/>
</dbReference>
<dbReference type="Proteomes" id="UP000262825">
    <property type="component" value="Unassembled WGS sequence"/>
</dbReference>
<dbReference type="OrthoDB" id="184415at2759"/>
<dbReference type="EMBL" id="UFAJ01000458">
    <property type="protein sequence ID" value="SSD60802.1"/>
    <property type="molecule type" value="Genomic_DNA"/>
</dbReference>
<dbReference type="PIRSF" id="PIRSF000184">
    <property type="entry name" value="GDH_NAD"/>
    <property type="match status" value="1"/>
</dbReference>
<dbReference type="VEuPathDB" id="FungiDB:SCODWIG_02563"/>
<dbReference type="InterPro" id="IPR036291">
    <property type="entry name" value="NAD(P)-bd_dom_sf"/>
</dbReference>
<comment type="function">
    <text evidence="4">NAD(+)-dependent glutamate dehydrogenase which degrades glutamate to ammonia and alpha-ketoglutarate.</text>
</comment>
<protein>
    <recommendedName>
        <fullName evidence="4">NAD-specific glutamate dehydrogenase</fullName>
        <ecNumber evidence="4">1.4.1.2</ecNumber>
    </recommendedName>
</protein>
<comment type="similarity">
    <text evidence="1 4">Belongs to the Glu/Leu/Phe/Val dehydrogenases family.</text>
</comment>
<dbReference type="InterPro" id="IPR016210">
    <property type="entry name" value="NAD-GDH_euk"/>
</dbReference>
<dbReference type="PANTHER" id="PTHR11606:SF24">
    <property type="entry name" value="NAD-SPECIFIC GLUTAMATE DEHYDROGENASE"/>
    <property type="match status" value="1"/>
</dbReference>
<evidence type="ECO:0000256" key="1">
    <source>
        <dbReference type="ARBA" id="ARBA00006382"/>
    </source>
</evidence>
<dbReference type="Pfam" id="PF00208">
    <property type="entry name" value="ELFV_dehydrog"/>
    <property type="match status" value="1"/>
</dbReference>
<name>A0A376B815_9ASCO</name>
<gene>
    <name evidence="6" type="ORF">SCODWIG_02563</name>
</gene>
<accession>A0A376B815</accession>
<reference evidence="7" key="1">
    <citation type="submission" date="2018-06" db="EMBL/GenBank/DDBJ databases">
        <authorList>
            <person name="Guldener U."/>
        </authorList>
    </citation>
    <scope>NUCLEOTIDE SEQUENCE [LARGE SCALE GENOMIC DNA]</scope>
    <source>
        <strain evidence="7">UTAD17</strain>
    </source>
</reference>
<evidence type="ECO:0000256" key="4">
    <source>
        <dbReference type="PIRNR" id="PIRNR000184"/>
    </source>
</evidence>
<dbReference type="Pfam" id="PF23147">
    <property type="entry name" value="GDH2_N"/>
    <property type="match status" value="1"/>
</dbReference>
<proteinExistence type="inferred from homology"/>
<dbReference type="InterPro" id="IPR006096">
    <property type="entry name" value="Glu/Leu/Phe/Val/Trp_DH_C"/>
</dbReference>
<dbReference type="Pfam" id="PF23152">
    <property type="entry name" value="GDH_2nd"/>
    <property type="match status" value="1"/>
</dbReference>
<dbReference type="SUPFAM" id="SSF51735">
    <property type="entry name" value="NAD(P)-binding Rossmann-fold domains"/>
    <property type="match status" value="1"/>
</dbReference>
<dbReference type="GO" id="GO:0006538">
    <property type="term" value="P:L-glutamate catabolic process"/>
    <property type="evidence" value="ECO:0007669"/>
    <property type="project" value="UniProtKB-UniRule"/>
</dbReference>
<sequence length="1031" mass="115954">MSNLPDLASLSISSNADYPHLDFPGKEQQKEAVIDILDKQGFIPETVIEEEVEWFYTNLGIDDQFFSKETNDTIANLVLSLYCSKVDSIVKSKLSPLSFSPVSSSSTNNTSALTITNKVVTENHAIYMDSNIPSRYDVEIDDKYLDNSTSTTSYRLQSFQKVSSGIKITFIYENDFPNNENKDQSIESISDSNLLNTISFQNKKLYQLILNKVGEREGPVIQALPSVANPDELRIVIGYKKHSAKHYYSSLCKLFSYYNVIPNKIFLESFANDMNIFSIYISKKDNNGVEGQNFEMIINQIVKECSLLYCIPTTYFDQVSQFSPQEAIYAHIGSIFINHFIDRIGKFDGESKLDLNSINNDLLEIIIALKKKLRTQSYSQTFIMETLVKHKDIVCKLFKNFALIHYISSNSVTASTGLQHTTLSYQRLETVEPFANEESFENTLLKVVPSDDSPDYLILKTLNIFNKSILKTNFFITRKVAISFRLIPNFILNNDEFPDVPYGIFFVVGSTFKGFHIRFRDIARGGIRIVCSKNEDVYETNSKMMIEENYNLASTQQKKNKDIPEGGSKGVILMNTGLLNTQDTFIAFQKYVDSIIDILIKDPLKEQYVDLLGVNEILFFGPDEGTATFVDWATTHARKRNCPWWKSFLTGKSQDLGGIPHDVYGMTSLGVRAFVESIYEKEDLLDSKVYKFQTGGPDGDLGSNEILLSSKNEVYVAIVDGSGVIVDPQGLDKNELASLAEKRVTCSHYDLAKLSTTGFFVSVDAIDFKLPNGEIVPNGTTFRNKFHTDVFKYVEKVDIFVPCGGRPSSINLSNLHCFIDPKTNKVRIPYIVEGANLFITQAAKIALEEHGCVLFKDATANKGGVTSSSMEVLASLALNDDDFVKIFVGNVNGTYDKYVKFVQQKIKANAEAEFHQLWDTHEKIGTPMATLSNTLSASINKLNDDLINSSELWSNDLKLRNYLLLECVIPKILVDIAGKDKILNNIPEAYLKAMLSAYLSSTFVYKYGIIDINMGHFLEFIGDLNRKSVSA</sequence>
<dbReference type="PANTHER" id="PTHR11606">
    <property type="entry name" value="GLUTAMATE DEHYDROGENASE"/>
    <property type="match status" value="1"/>
</dbReference>
<evidence type="ECO:0000256" key="2">
    <source>
        <dbReference type="ARBA" id="ARBA00023002"/>
    </source>
</evidence>
<organism evidence="6 7">
    <name type="scientific">Saccharomycodes ludwigii</name>
    <dbReference type="NCBI Taxonomy" id="36035"/>
    <lineage>
        <taxon>Eukaryota</taxon>
        <taxon>Fungi</taxon>
        <taxon>Dikarya</taxon>
        <taxon>Ascomycota</taxon>
        <taxon>Saccharomycotina</taxon>
        <taxon>Saccharomycetes</taxon>
        <taxon>Saccharomycodales</taxon>
        <taxon>Saccharomycodaceae</taxon>
        <taxon>Saccharomycodes</taxon>
    </lineage>
</organism>
<keyword evidence="7" id="KW-1185">Reference proteome</keyword>
<evidence type="ECO:0000259" key="5">
    <source>
        <dbReference type="SMART" id="SM00839"/>
    </source>
</evidence>
<dbReference type="InterPro" id="IPR046346">
    <property type="entry name" value="Aminoacid_DH-like_N_sf"/>
</dbReference>
<keyword evidence="3 4" id="KW-0520">NAD</keyword>
<dbReference type="SMART" id="SM00839">
    <property type="entry name" value="ELFV_dehydrog"/>
    <property type="match status" value="1"/>
</dbReference>
<dbReference type="SUPFAM" id="SSF53223">
    <property type="entry name" value="Aminoacid dehydrogenase-like, N-terminal domain"/>
    <property type="match status" value="1"/>
</dbReference>
<dbReference type="GO" id="GO:0005739">
    <property type="term" value="C:mitochondrion"/>
    <property type="evidence" value="ECO:0007669"/>
    <property type="project" value="UniProtKB-UniRule"/>
</dbReference>
<dbReference type="InterPro" id="IPR056365">
    <property type="entry name" value="NAD-GDH_2nd"/>
</dbReference>
<evidence type="ECO:0000313" key="6">
    <source>
        <dbReference type="EMBL" id="SSD60802.1"/>
    </source>
</evidence>